<dbReference type="Proteomes" id="UP000187209">
    <property type="component" value="Unassembled WGS sequence"/>
</dbReference>
<dbReference type="EMBL" id="MPUH01000582">
    <property type="protein sequence ID" value="OMJ77310.1"/>
    <property type="molecule type" value="Genomic_DNA"/>
</dbReference>
<evidence type="ECO:0000313" key="1">
    <source>
        <dbReference type="EMBL" id="OMJ77310.1"/>
    </source>
</evidence>
<name>A0A1R2BKM1_9CILI</name>
<protein>
    <submittedName>
        <fullName evidence="1">Uncharacterized protein</fullName>
    </submittedName>
</protein>
<evidence type="ECO:0000313" key="2">
    <source>
        <dbReference type="Proteomes" id="UP000187209"/>
    </source>
</evidence>
<proteinExistence type="predicted"/>
<dbReference type="AlphaFoldDB" id="A0A1R2BKM1"/>
<keyword evidence="2" id="KW-1185">Reference proteome</keyword>
<reference evidence="1 2" key="1">
    <citation type="submission" date="2016-11" db="EMBL/GenBank/DDBJ databases">
        <title>The macronuclear genome of Stentor coeruleus: a giant cell with tiny introns.</title>
        <authorList>
            <person name="Slabodnick M."/>
            <person name="Ruby J.G."/>
            <person name="Reiff S.B."/>
            <person name="Swart E.C."/>
            <person name="Gosai S."/>
            <person name="Prabakaran S."/>
            <person name="Witkowska E."/>
            <person name="Larue G.E."/>
            <person name="Fisher S."/>
            <person name="Freeman R.M."/>
            <person name="Gunawardena J."/>
            <person name="Chu W."/>
            <person name="Stover N.A."/>
            <person name="Gregory B.D."/>
            <person name="Nowacki M."/>
            <person name="Derisi J."/>
            <person name="Roy S.W."/>
            <person name="Marshall W.F."/>
            <person name="Sood P."/>
        </authorList>
    </citation>
    <scope>NUCLEOTIDE SEQUENCE [LARGE SCALE GENOMIC DNA]</scope>
    <source>
        <strain evidence="1">WM001</strain>
    </source>
</reference>
<accession>A0A1R2BKM1</accession>
<organism evidence="1 2">
    <name type="scientific">Stentor coeruleus</name>
    <dbReference type="NCBI Taxonomy" id="5963"/>
    <lineage>
        <taxon>Eukaryota</taxon>
        <taxon>Sar</taxon>
        <taxon>Alveolata</taxon>
        <taxon>Ciliophora</taxon>
        <taxon>Postciliodesmatophora</taxon>
        <taxon>Heterotrichea</taxon>
        <taxon>Heterotrichida</taxon>
        <taxon>Stentoridae</taxon>
        <taxon>Stentor</taxon>
    </lineage>
</organism>
<gene>
    <name evidence="1" type="ORF">SteCoe_23136</name>
</gene>
<sequence>MEKNLLGEDVADALFAGIDLEELSHDIILNSLLESPENIRELLSGKIFPMSRDQVLDLFREFETEGLISQEFSIKNLNDGEYNIDQVTEMLNLMFTRILQQE</sequence>
<comment type="caution">
    <text evidence="1">The sequence shown here is derived from an EMBL/GenBank/DDBJ whole genome shotgun (WGS) entry which is preliminary data.</text>
</comment>